<evidence type="ECO:0000256" key="8">
    <source>
        <dbReference type="ARBA" id="ARBA00022982"/>
    </source>
</evidence>
<keyword evidence="7" id="KW-0999">Mitochondrion inner membrane</keyword>
<dbReference type="PANTHER" id="PTHR12964">
    <property type="entry name" value="NADH-UBIQUINONE OXIDOREDUCTASE B14 SUBUNIT"/>
    <property type="match status" value="1"/>
</dbReference>
<keyword evidence="6" id="KW-0679">Respiratory chain</keyword>
<evidence type="ECO:0000256" key="11">
    <source>
        <dbReference type="ARBA" id="ARBA00030213"/>
    </source>
</evidence>
<evidence type="ECO:0000256" key="5">
    <source>
        <dbReference type="ARBA" id="ARBA00022448"/>
    </source>
</evidence>
<comment type="subunit">
    <text evidence="3">Mammalian complex I is composed of 45 different subunits.</text>
</comment>
<comment type="function">
    <text evidence="13">Accessory subunit of the mitochondrial membrane respiratory chain NADH dehydrogenase (Complex I), that is believed to be not involved in catalysis. Required for proper complex I assembly. Complex I functions in the transfer of electrons from NADH to the respiratory chain. The immediate electron acceptor for the enzyme is believed to be ubiquinone.</text>
</comment>
<keyword evidence="10" id="KW-0472">Membrane</keyword>
<keyword evidence="5" id="KW-0813">Transport</keyword>
<dbReference type="InterPro" id="IPR016488">
    <property type="entry name" value="NADH_Ub_cplx-1_asu_su-6"/>
</dbReference>
<keyword evidence="17" id="KW-1185">Reference proteome</keyword>
<name>R7VDU5_CAPTE</name>
<keyword evidence="9" id="KW-0496">Mitochondrion</keyword>
<dbReference type="PIRSF" id="PIRSF006643">
    <property type="entry name" value="NDUA6"/>
    <property type="match status" value="1"/>
</dbReference>
<evidence type="ECO:0000256" key="2">
    <source>
        <dbReference type="ARBA" id="ARBA00009508"/>
    </source>
</evidence>
<sequence length="123" mass="14608">MASNAVRQTARHVKPILSLDKDEARRRVLNLYKAWYRQIPYIVLHYDIPISEEDGRNKLRELFLKNRDATDIRAIDMLVVKGQMELVETVNIWKQKTHVMMYFKDTINPKPKDFMSKFLSGKQ</sequence>
<dbReference type="EnsemblMetazoa" id="CapteT158903">
    <property type="protein sequence ID" value="CapteP158903"/>
    <property type="gene ID" value="CapteG158903"/>
</dbReference>
<dbReference type="AlphaFoldDB" id="R7VDU5"/>
<protein>
    <recommendedName>
        <fullName evidence="4">NADH dehydrogenase [ubiquinone] 1 alpha subcomplex subunit 6</fullName>
    </recommendedName>
    <alternativeName>
        <fullName evidence="11">Complex I-B14</fullName>
    </alternativeName>
    <alternativeName>
        <fullName evidence="12">NADH-ubiquinone oxidoreductase B14 subunit</fullName>
    </alternativeName>
</protein>
<reference evidence="16" key="3">
    <citation type="submission" date="2015-06" db="UniProtKB">
        <authorList>
            <consortium name="EnsemblMetazoa"/>
        </authorList>
    </citation>
    <scope>IDENTIFICATION</scope>
</reference>
<comment type="similarity">
    <text evidence="2">Belongs to the complex I LYR family.</text>
</comment>
<reference evidence="15 17" key="2">
    <citation type="journal article" date="2013" name="Nature">
        <title>Insights into bilaterian evolution from three spiralian genomes.</title>
        <authorList>
            <person name="Simakov O."/>
            <person name="Marletaz F."/>
            <person name="Cho S.J."/>
            <person name="Edsinger-Gonzales E."/>
            <person name="Havlak P."/>
            <person name="Hellsten U."/>
            <person name="Kuo D.H."/>
            <person name="Larsson T."/>
            <person name="Lv J."/>
            <person name="Arendt D."/>
            <person name="Savage R."/>
            <person name="Osoegawa K."/>
            <person name="de Jong P."/>
            <person name="Grimwood J."/>
            <person name="Chapman J.A."/>
            <person name="Shapiro H."/>
            <person name="Aerts A."/>
            <person name="Otillar R.P."/>
            <person name="Terry A.Y."/>
            <person name="Boore J.L."/>
            <person name="Grigoriev I.V."/>
            <person name="Lindberg D.R."/>
            <person name="Seaver E.C."/>
            <person name="Weisblat D.A."/>
            <person name="Putnam N.H."/>
            <person name="Rokhsar D.S."/>
        </authorList>
    </citation>
    <scope>NUCLEOTIDE SEQUENCE</scope>
    <source>
        <strain evidence="15 17">I ESC-2004</strain>
    </source>
</reference>
<dbReference type="GO" id="GO:0045271">
    <property type="term" value="C:respiratory chain complex I"/>
    <property type="evidence" value="ECO:0007669"/>
    <property type="project" value="InterPro"/>
</dbReference>
<evidence type="ECO:0000256" key="1">
    <source>
        <dbReference type="ARBA" id="ARBA00004443"/>
    </source>
</evidence>
<dbReference type="Proteomes" id="UP000014760">
    <property type="component" value="Unassembled WGS sequence"/>
</dbReference>
<feature type="domain" description="Complex 1 LYR protein" evidence="14">
    <location>
        <begin position="26"/>
        <end position="86"/>
    </location>
</feature>
<evidence type="ECO:0000256" key="6">
    <source>
        <dbReference type="ARBA" id="ARBA00022660"/>
    </source>
</evidence>
<dbReference type="PANTHER" id="PTHR12964:SF0">
    <property type="entry name" value="NADH DEHYDROGENASE [UBIQUINONE] 1 ALPHA SUBCOMPLEX SUBUNIT 6"/>
    <property type="match status" value="1"/>
</dbReference>
<dbReference type="GO" id="GO:0005743">
    <property type="term" value="C:mitochondrial inner membrane"/>
    <property type="evidence" value="ECO:0007669"/>
    <property type="project" value="UniProtKB-SubCell"/>
</dbReference>
<comment type="subcellular location">
    <subcellularLocation>
        <location evidence="1">Mitochondrion inner membrane</location>
        <topology evidence="1">Peripheral membrane protein</topology>
        <orientation evidence="1">Matrix side</orientation>
    </subcellularLocation>
</comment>
<evidence type="ECO:0000256" key="4">
    <source>
        <dbReference type="ARBA" id="ARBA00016386"/>
    </source>
</evidence>
<dbReference type="InterPro" id="IPR045299">
    <property type="entry name" value="Complex1_LYR_NDUFA6_LYRM6"/>
</dbReference>
<accession>R7VDU5</accession>
<organism evidence="15">
    <name type="scientific">Capitella teleta</name>
    <name type="common">Polychaete worm</name>
    <dbReference type="NCBI Taxonomy" id="283909"/>
    <lineage>
        <taxon>Eukaryota</taxon>
        <taxon>Metazoa</taxon>
        <taxon>Spiralia</taxon>
        <taxon>Lophotrochozoa</taxon>
        <taxon>Annelida</taxon>
        <taxon>Polychaeta</taxon>
        <taxon>Sedentaria</taxon>
        <taxon>Scolecida</taxon>
        <taxon>Capitellidae</taxon>
        <taxon>Capitella</taxon>
    </lineage>
</organism>
<dbReference type="InterPro" id="IPR008011">
    <property type="entry name" value="Complex1_LYR_dom"/>
</dbReference>
<dbReference type="EMBL" id="KB292914">
    <property type="protein sequence ID" value="ELU16794.1"/>
    <property type="molecule type" value="Genomic_DNA"/>
</dbReference>
<dbReference type="EMBL" id="AMQN01004216">
    <property type="status" value="NOT_ANNOTATED_CDS"/>
    <property type="molecule type" value="Genomic_DNA"/>
</dbReference>
<proteinExistence type="inferred from homology"/>
<evidence type="ECO:0000256" key="7">
    <source>
        <dbReference type="ARBA" id="ARBA00022792"/>
    </source>
</evidence>
<dbReference type="FunCoup" id="R7VDU5">
    <property type="interactions" value="1206"/>
</dbReference>
<dbReference type="EMBL" id="AMQN01004217">
    <property type="status" value="NOT_ANNOTATED_CDS"/>
    <property type="molecule type" value="Genomic_DNA"/>
</dbReference>
<dbReference type="OMA" id="FWKQTTH"/>
<dbReference type="OrthoDB" id="14535at2759"/>
<dbReference type="Pfam" id="PF05347">
    <property type="entry name" value="Complex1_LYR"/>
    <property type="match status" value="1"/>
</dbReference>
<evidence type="ECO:0000256" key="12">
    <source>
        <dbReference type="ARBA" id="ARBA00032352"/>
    </source>
</evidence>
<reference evidence="17" key="1">
    <citation type="submission" date="2012-12" db="EMBL/GenBank/DDBJ databases">
        <authorList>
            <person name="Hellsten U."/>
            <person name="Grimwood J."/>
            <person name="Chapman J.A."/>
            <person name="Shapiro H."/>
            <person name="Aerts A."/>
            <person name="Otillar R.P."/>
            <person name="Terry A.Y."/>
            <person name="Boore J.L."/>
            <person name="Simakov O."/>
            <person name="Marletaz F."/>
            <person name="Cho S.-J."/>
            <person name="Edsinger-Gonzales E."/>
            <person name="Havlak P."/>
            <person name="Kuo D.-H."/>
            <person name="Larsson T."/>
            <person name="Lv J."/>
            <person name="Arendt D."/>
            <person name="Savage R."/>
            <person name="Osoegawa K."/>
            <person name="de Jong P."/>
            <person name="Lindberg D.R."/>
            <person name="Seaver E.C."/>
            <person name="Weisblat D.A."/>
            <person name="Putnam N.H."/>
            <person name="Grigoriev I.V."/>
            <person name="Rokhsar D.S."/>
        </authorList>
    </citation>
    <scope>NUCLEOTIDE SEQUENCE</scope>
    <source>
        <strain evidence="17">I ESC-2004</strain>
    </source>
</reference>
<dbReference type="GO" id="GO:0006979">
    <property type="term" value="P:response to oxidative stress"/>
    <property type="evidence" value="ECO:0007669"/>
    <property type="project" value="TreeGrafter"/>
</dbReference>
<evidence type="ECO:0000259" key="14">
    <source>
        <dbReference type="Pfam" id="PF05347"/>
    </source>
</evidence>
<keyword evidence="8" id="KW-0249">Electron transport</keyword>
<dbReference type="CDD" id="cd20266">
    <property type="entry name" value="Complex1_LYR_NDUFA6_LYRM6"/>
    <property type="match status" value="1"/>
</dbReference>
<dbReference type="STRING" id="283909.R7VDU5"/>
<evidence type="ECO:0000313" key="15">
    <source>
        <dbReference type="EMBL" id="ELU16794.1"/>
    </source>
</evidence>
<dbReference type="HOGENOM" id="CLU_111660_3_0_1"/>
<evidence type="ECO:0000256" key="9">
    <source>
        <dbReference type="ARBA" id="ARBA00023128"/>
    </source>
</evidence>
<evidence type="ECO:0000313" key="17">
    <source>
        <dbReference type="Proteomes" id="UP000014760"/>
    </source>
</evidence>
<evidence type="ECO:0000256" key="13">
    <source>
        <dbReference type="ARBA" id="ARBA00046116"/>
    </source>
</evidence>
<evidence type="ECO:0000256" key="10">
    <source>
        <dbReference type="ARBA" id="ARBA00023136"/>
    </source>
</evidence>
<gene>
    <name evidence="15" type="ORF">CAPTEDRAFT_158903</name>
</gene>
<evidence type="ECO:0000256" key="3">
    <source>
        <dbReference type="ARBA" id="ARBA00011790"/>
    </source>
</evidence>
<evidence type="ECO:0000313" key="16">
    <source>
        <dbReference type="EnsemblMetazoa" id="CapteP158903"/>
    </source>
</evidence>